<evidence type="ECO:0000313" key="3">
    <source>
        <dbReference type="Proteomes" id="UP000238916"/>
    </source>
</evidence>
<dbReference type="AlphaFoldDB" id="A0A2U3LTW6"/>
<keyword evidence="1" id="KW-0472">Membrane</keyword>
<proteinExistence type="predicted"/>
<keyword evidence="1" id="KW-0812">Transmembrane</keyword>
<sequence>MFKKLVLEKELLKKVYLFFSVTAVIFGVFAFFNYGYWLVLTQGSLSLMMLCEGMDTILLKKQKFLGYLILGLSAFLFFVMINGVFGPIRLKSFR</sequence>
<keyword evidence="1" id="KW-1133">Transmembrane helix</keyword>
<evidence type="ECO:0000256" key="1">
    <source>
        <dbReference type="SAM" id="Phobius"/>
    </source>
</evidence>
<feature type="transmembrane region" description="Helical" evidence="1">
    <location>
        <begin position="15"/>
        <end position="39"/>
    </location>
</feature>
<dbReference type="Proteomes" id="UP000238916">
    <property type="component" value="Unassembled WGS sequence"/>
</dbReference>
<organism evidence="2 3">
    <name type="scientific">Candidatus Desulfosporosinus infrequens</name>
    <dbReference type="NCBI Taxonomy" id="2043169"/>
    <lineage>
        <taxon>Bacteria</taxon>
        <taxon>Bacillati</taxon>
        <taxon>Bacillota</taxon>
        <taxon>Clostridia</taxon>
        <taxon>Eubacteriales</taxon>
        <taxon>Desulfitobacteriaceae</taxon>
        <taxon>Desulfosporosinus</taxon>
    </lineage>
</organism>
<feature type="transmembrane region" description="Helical" evidence="1">
    <location>
        <begin position="64"/>
        <end position="85"/>
    </location>
</feature>
<reference evidence="3" key="1">
    <citation type="submission" date="2018-02" db="EMBL/GenBank/DDBJ databases">
        <authorList>
            <person name="Hausmann B."/>
        </authorList>
    </citation>
    <scope>NUCLEOTIDE SEQUENCE [LARGE SCALE GENOMIC DNA]</scope>
    <source>
        <strain evidence="3">Peat soil MAG SbF1</strain>
    </source>
</reference>
<gene>
    <name evidence="2" type="ORF">SBF1_8170005</name>
</gene>
<accession>A0A2U3LTW6</accession>
<name>A0A2U3LTW6_9FIRM</name>
<evidence type="ECO:0000313" key="2">
    <source>
        <dbReference type="EMBL" id="SPF55373.1"/>
    </source>
</evidence>
<dbReference type="EMBL" id="OMOF01000798">
    <property type="protein sequence ID" value="SPF55373.1"/>
    <property type="molecule type" value="Genomic_DNA"/>
</dbReference>
<protein>
    <submittedName>
        <fullName evidence="2">Putative membrane protein</fullName>
    </submittedName>
</protein>
<dbReference type="OrthoDB" id="9956127at2"/>